<accession>A0A1I8BBE5</accession>
<name>A0A1I8BBE5_MELHA</name>
<organism evidence="1 2">
    <name type="scientific">Meloidogyne hapla</name>
    <name type="common">Root-knot nematode worm</name>
    <dbReference type="NCBI Taxonomy" id="6305"/>
    <lineage>
        <taxon>Eukaryota</taxon>
        <taxon>Metazoa</taxon>
        <taxon>Ecdysozoa</taxon>
        <taxon>Nematoda</taxon>
        <taxon>Chromadorea</taxon>
        <taxon>Rhabditida</taxon>
        <taxon>Tylenchina</taxon>
        <taxon>Tylenchomorpha</taxon>
        <taxon>Tylenchoidea</taxon>
        <taxon>Meloidogynidae</taxon>
        <taxon>Meloidogyninae</taxon>
        <taxon>Meloidogyne</taxon>
    </lineage>
</organism>
<evidence type="ECO:0000313" key="2">
    <source>
        <dbReference type="WBParaSite" id="MhA1_Contig1768.frz3.gene7"/>
    </source>
</evidence>
<dbReference type="WBParaSite" id="MhA1_Contig1768.frz3.gene7">
    <property type="protein sequence ID" value="MhA1_Contig1768.frz3.gene7"/>
    <property type="gene ID" value="MhA1_Contig1768.frz3.gene7"/>
</dbReference>
<protein>
    <submittedName>
        <fullName evidence="2">Prohibitin</fullName>
    </submittedName>
</protein>
<keyword evidence="1" id="KW-1185">Reference proteome</keyword>
<evidence type="ECO:0000313" key="1">
    <source>
        <dbReference type="Proteomes" id="UP000095281"/>
    </source>
</evidence>
<reference evidence="2" key="1">
    <citation type="submission" date="2016-11" db="UniProtKB">
        <authorList>
            <consortium name="WormBaseParasite"/>
        </authorList>
    </citation>
    <scope>IDENTIFICATION</scope>
</reference>
<dbReference type="Proteomes" id="UP000095281">
    <property type="component" value="Unplaced"/>
</dbReference>
<dbReference type="AlphaFoldDB" id="A0A1I8BBE5"/>
<proteinExistence type="predicted"/>
<sequence length="150" mass="17384">MPVIASKVQDLVENLSGREIRFSTAVPLLLYILDIIMISIKRRVVVTFELKGTQKERTAFPEQIRSSLAALKAIFQVFQNRKNRQIPFLTEKALQAVVLFIKENQNFSIELLDDVLMIKEILDRQQHVLSQMDKEILKREISKMTNVESL</sequence>